<dbReference type="EMBL" id="JAJEQC010000001">
    <property type="protein sequence ID" value="MCC2135689.1"/>
    <property type="molecule type" value="Genomic_DNA"/>
</dbReference>
<evidence type="ECO:0000313" key="5">
    <source>
        <dbReference type="EMBL" id="MCC2135689.1"/>
    </source>
</evidence>
<evidence type="ECO:0000256" key="3">
    <source>
        <dbReference type="ARBA" id="ARBA00038374"/>
    </source>
</evidence>
<dbReference type="Pfam" id="PF01136">
    <property type="entry name" value="Peptidase_U32"/>
    <property type="match status" value="1"/>
</dbReference>
<dbReference type="Pfam" id="PF16325">
    <property type="entry name" value="Peptidase_U32_C"/>
    <property type="match status" value="1"/>
</dbReference>
<gene>
    <name evidence="5" type="ORF">LKD31_01485</name>
</gene>
<dbReference type="InterPro" id="IPR011060">
    <property type="entry name" value="RibuloseP-bd_barrel"/>
</dbReference>
<dbReference type="InterPro" id="IPR051454">
    <property type="entry name" value="RNA/ubiquinone_mod_enzymes"/>
</dbReference>
<dbReference type="AlphaFoldDB" id="A0AAE3AF86"/>
<dbReference type="PANTHER" id="PTHR30217">
    <property type="entry name" value="PEPTIDASE U32 FAMILY"/>
    <property type="match status" value="1"/>
</dbReference>
<dbReference type="InterPro" id="IPR032525">
    <property type="entry name" value="Peptidase_U32_C"/>
</dbReference>
<organism evidence="5 6">
    <name type="scientific">Hominenteromicrobium mulieris</name>
    <dbReference type="NCBI Taxonomy" id="2885357"/>
    <lineage>
        <taxon>Bacteria</taxon>
        <taxon>Bacillati</taxon>
        <taxon>Bacillota</taxon>
        <taxon>Clostridia</taxon>
        <taxon>Eubacteriales</taxon>
        <taxon>Oscillospiraceae</taxon>
        <taxon>Hominenteromicrobium</taxon>
    </lineage>
</organism>
<accession>A0AAE3AF86</accession>
<dbReference type="PANTHER" id="PTHR30217:SF6">
    <property type="entry name" value="TRNA HYDROXYLATION PROTEIN P"/>
    <property type="match status" value="1"/>
</dbReference>
<keyword evidence="1" id="KW-0645">Protease</keyword>
<comment type="similarity">
    <text evidence="3">Belongs to the peptidase U32 family.</text>
</comment>
<dbReference type="GO" id="GO:0008233">
    <property type="term" value="F:peptidase activity"/>
    <property type="evidence" value="ECO:0007669"/>
    <property type="project" value="UniProtKB-KW"/>
</dbReference>
<dbReference type="Gene3D" id="2.40.30.10">
    <property type="entry name" value="Translation factors"/>
    <property type="match status" value="1"/>
</dbReference>
<evidence type="ECO:0000313" key="6">
    <source>
        <dbReference type="Proteomes" id="UP001199424"/>
    </source>
</evidence>
<evidence type="ECO:0000259" key="4">
    <source>
        <dbReference type="Pfam" id="PF16325"/>
    </source>
</evidence>
<dbReference type="InterPro" id="IPR001539">
    <property type="entry name" value="Peptidase_U32"/>
</dbReference>
<reference evidence="5" key="1">
    <citation type="submission" date="2021-10" db="EMBL/GenBank/DDBJ databases">
        <title>Anaerobic single-cell dispensing facilitates the cultivation of human gut bacteria.</title>
        <authorList>
            <person name="Afrizal A."/>
        </authorList>
    </citation>
    <scope>NUCLEOTIDE SEQUENCE</scope>
    <source>
        <strain evidence="5">CLA-AA-H250</strain>
    </source>
</reference>
<comment type="caution">
    <text evidence="5">The sequence shown here is derived from an EMBL/GenBank/DDBJ whole genome shotgun (WGS) entry which is preliminary data.</text>
</comment>
<protein>
    <submittedName>
        <fullName evidence="5">U32 family peptidase</fullName>
    </submittedName>
</protein>
<evidence type="ECO:0000256" key="2">
    <source>
        <dbReference type="ARBA" id="ARBA00022801"/>
    </source>
</evidence>
<feature type="domain" description="Peptidase family U32 C-terminal" evidence="4">
    <location>
        <begin position="324"/>
        <end position="402"/>
    </location>
</feature>
<dbReference type="Proteomes" id="UP001199424">
    <property type="component" value="Unassembled WGS sequence"/>
</dbReference>
<sequence>MEQKRYNAPELLAPVGDMERLISAVRYGADAVYLAGKSFGMRSAPSNFTNEELEEAVKYCHAQGVKVYVTCNILPHNAELAALPAFLEFCQTIGVDAFIMTDLGVMSMAKKYAPNVAIHISTQAGVVNYETANAFYNMGAERVVLARELSFEEIAEIRAKTPKALEIEAFVHGAMCVSFSGRCLLSNYMTGRDANHGDCAQPCRWDYYLIERTRPDQVFTIEQDQKSTYVFNSRDMCMIEHIPQLIECGISSLKIEGRAKSAYYVACVTNAYRHGIDAVMNGKPLPQWVVDETEKISHRAYSTGFYNGHEPGQTVNSGGYIRGWDVAAVCAGEENGMVRLSQRNRFFRGETVSVLEPGEVPYDLTLSEIYNEDMEPIESAPHATMTVYLKTDRKIKESAFLRVKRG</sequence>
<name>A0AAE3AF86_9FIRM</name>
<dbReference type="GO" id="GO:0006508">
    <property type="term" value="P:proteolysis"/>
    <property type="evidence" value="ECO:0007669"/>
    <property type="project" value="UniProtKB-KW"/>
</dbReference>
<evidence type="ECO:0000256" key="1">
    <source>
        <dbReference type="ARBA" id="ARBA00022670"/>
    </source>
</evidence>
<proteinExistence type="inferred from homology"/>
<keyword evidence="6" id="KW-1185">Reference proteome</keyword>
<dbReference type="PROSITE" id="PS01276">
    <property type="entry name" value="PEPTIDASE_U32"/>
    <property type="match status" value="1"/>
</dbReference>
<dbReference type="RefSeq" id="WP_308448314.1">
    <property type="nucleotide sequence ID" value="NZ_JAJEQC010000001.1"/>
</dbReference>
<dbReference type="SUPFAM" id="SSF51366">
    <property type="entry name" value="Ribulose-phoshate binding barrel"/>
    <property type="match status" value="1"/>
</dbReference>
<keyword evidence="2" id="KW-0378">Hydrolase</keyword>